<feature type="chain" id="PRO_5015360169" description="Chalcone-flavonone isomerase family protein" evidence="8">
    <location>
        <begin position="28"/>
        <end position="280"/>
    </location>
</feature>
<name>A0A2R6RTV1_ACTCC</name>
<dbReference type="PANTHER" id="PTHR28039:SF8">
    <property type="entry name" value="CHALCONE--FLAVANONE ISOMERASE 1-RELATED"/>
    <property type="match status" value="1"/>
</dbReference>
<evidence type="ECO:0000313" key="10">
    <source>
        <dbReference type="EMBL" id="PSS33463.1"/>
    </source>
</evidence>
<dbReference type="Gene3D" id="1.10.890.20">
    <property type="match status" value="1"/>
</dbReference>
<evidence type="ECO:0000256" key="7">
    <source>
        <dbReference type="RuleBase" id="RU361158"/>
    </source>
</evidence>
<evidence type="ECO:0000256" key="5">
    <source>
        <dbReference type="ARBA" id="ARBA00025429"/>
    </source>
</evidence>
<evidence type="ECO:0000256" key="8">
    <source>
        <dbReference type="SAM" id="SignalP"/>
    </source>
</evidence>
<feature type="domain" description="Chalcone isomerase" evidence="9">
    <location>
        <begin position="52"/>
        <end position="254"/>
    </location>
</feature>
<dbReference type="InterPro" id="IPR016088">
    <property type="entry name" value="Chalcone_isomerase_3-sand"/>
</dbReference>
<dbReference type="InterPro" id="IPR016087">
    <property type="entry name" value="Chalcone_isomerase"/>
</dbReference>
<comment type="caution">
    <text evidence="10">The sequence shown here is derived from an EMBL/GenBank/DDBJ whole genome shotgun (WGS) entry which is preliminary data.</text>
</comment>
<dbReference type="GO" id="GO:0009813">
    <property type="term" value="P:flavonoid biosynthetic process"/>
    <property type="evidence" value="ECO:0007669"/>
    <property type="project" value="UniProtKB-UniPathway"/>
</dbReference>
<dbReference type="InParanoid" id="A0A2R6RTV1"/>
<comment type="catalytic activity">
    <reaction evidence="6">
        <text>a chalcone = a flavanone.</text>
        <dbReference type="EC" id="5.5.1.6"/>
    </reaction>
</comment>
<keyword evidence="3 10" id="KW-0413">Isomerase</keyword>
<protein>
    <recommendedName>
        <fullName evidence="7">Chalcone-flavonone isomerase family protein</fullName>
    </recommendedName>
</protein>
<evidence type="ECO:0000256" key="3">
    <source>
        <dbReference type="ARBA" id="ARBA00023235"/>
    </source>
</evidence>
<keyword evidence="4" id="KW-0284">Flavonoid biosynthesis</keyword>
<dbReference type="Gramene" id="PSS33463">
    <property type="protein sequence ID" value="PSS33463"/>
    <property type="gene ID" value="CEY00_Acc03850"/>
</dbReference>
<comment type="function">
    <text evidence="5">Catalyzes the intramolecular cyclization of bicyclic chalcones into tricyclic (S)-flavanones. Responsible for the isomerization of 4,2',4',6'-tetrahydroxychalcone (also termed chalcone) into naringenin.</text>
</comment>
<evidence type="ECO:0000313" key="11">
    <source>
        <dbReference type="Proteomes" id="UP000241394"/>
    </source>
</evidence>
<feature type="signal peptide" evidence="8">
    <location>
        <begin position="1"/>
        <end position="27"/>
    </location>
</feature>
<evidence type="ECO:0000256" key="2">
    <source>
        <dbReference type="ARBA" id="ARBA00007166"/>
    </source>
</evidence>
<reference evidence="11" key="2">
    <citation type="journal article" date="2018" name="BMC Genomics">
        <title>A manually annotated Actinidia chinensis var. chinensis (kiwifruit) genome highlights the challenges associated with draft genomes and gene prediction in plants.</title>
        <authorList>
            <person name="Pilkington S.M."/>
            <person name="Crowhurst R."/>
            <person name="Hilario E."/>
            <person name="Nardozza S."/>
            <person name="Fraser L."/>
            <person name="Peng Y."/>
            <person name="Gunaseelan K."/>
            <person name="Simpson R."/>
            <person name="Tahir J."/>
            <person name="Deroles S.C."/>
            <person name="Templeton K."/>
            <person name="Luo Z."/>
            <person name="Davy M."/>
            <person name="Cheng C."/>
            <person name="McNeilage M."/>
            <person name="Scaglione D."/>
            <person name="Liu Y."/>
            <person name="Zhang Q."/>
            <person name="Datson P."/>
            <person name="De Silva N."/>
            <person name="Gardiner S.E."/>
            <person name="Bassett H."/>
            <person name="Chagne D."/>
            <person name="McCallum J."/>
            <person name="Dzierzon H."/>
            <person name="Deng C."/>
            <person name="Wang Y.Y."/>
            <person name="Barron L."/>
            <person name="Manako K."/>
            <person name="Bowen J."/>
            <person name="Foster T.M."/>
            <person name="Erridge Z.A."/>
            <person name="Tiffin H."/>
            <person name="Waite C.N."/>
            <person name="Davies K.M."/>
            <person name="Grierson E.P."/>
            <person name="Laing W.A."/>
            <person name="Kirk R."/>
            <person name="Chen X."/>
            <person name="Wood M."/>
            <person name="Montefiori M."/>
            <person name="Brummell D.A."/>
            <person name="Schwinn K.E."/>
            <person name="Catanach A."/>
            <person name="Fullerton C."/>
            <person name="Li D."/>
            <person name="Meiyalaghan S."/>
            <person name="Nieuwenhuizen N."/>
            <person name="Read N."/>
            <person name="Prakash R."/>
            <person name="Hunter D."/>
            <person name="Zhang H."/>
            <person name="McKenzie M."/>
            <person name="Knabel M."/>
            <person name="Harris A."/>
            <person name="Allan A.C."/>
            <person name="Gleave A."/>
            <person name="Chen A."/>
            <person name="Janssen B.J."/>
            <person name="Plunkett B."/>
            <person name="Ampomah-Dwamena C."/>
            <person name="Voogd C."/>
            <person name="Leif D."/>
            <person name="Lafferty D."/>
            <person name="Souleyre E.J.F."/>
            <person name="Varkonyi-Gasic E."/>
            <person name="Gambi F."/>
            <person name="Hanley J."/>
            <person name="Yao J.L."/>
            <person name="Cheung J."/>
            <person name="David K.M."/>
            <person name="Warren B."/>
            <person name="Marsh K."/>
            <person name="Snowden K.C."/>
            <person name="Lin-Wang K."/>
            <person name="Brian L."/>
            <person name="Martinez-Sanchez M."/>
            <person name="Wang M."/>
            <person name="Ileperuma N."/>
            <person name="Macnee N."/>
            <person name="Campin R."/>
            <person name="McAtee P."/>
            <person name="Drummond R.S.M."/>
            <person name="Espley R.V."/>
            <person name="Ireland H.S."/>
            <person name="Wu R."/>
            <person name="Atkinson R.G."/>
            <person name="Karunairetnam S."/>
            <person name="Bulley S."/>
            <person name="Chunkath S."/>
            <person name="Hanley Z."/>
            <person name="Storey R."/>
            <person name="Thrimawithana A.H."/>
            <person name="Thomson S."/>
            <person name="David C."/>
            <person name="Testolin R."/>
            <person name="Huang H."/>
            <person name="Hellens R.P."/>
            <person name="Schaffer R.J."/>
        </authorList>
    </citation>
    <scope>NUCLEOTIDE SEQUENCE [LARGE SCALE GENOMIC DNA]</scope>
    <source>
        <strain evidence="11">cv. Red5</strain>
    </source>
</reference>
<dbReference type="AlphaFoldDB" id="A0A2R6RTV1"/>
<dbReference type="InterPro" id="IPR044164">
    <property type="entry name" value="CFI"/>
</dbReference>
<dbReference type="UniPathway" id="UPA00154"/>
<dbReference type="Proteomes" id="UP000241394">
    <property type="component" value="Chromosome LG3"/>
</dbReference>
<reference evidence="10 11" key="1">
    <citation type="submission" date="2017-07" db="EMBL/GenBank/DDBJ databases">
        <title>An improved, manually edited Actinidia chinensis var. chinensis (kiwifruit) genome highlights the challenges associated with draft genomes and gene prediction in plants.</title>
        <authorList>
            <person name="Pilkington S."/>
            <person name="Crowhurst R."/>
            <person name="Hilario E."/>
            <person name="Nardozza S."/>
            <person name="Fraser L."/>
            <person name="Peng Y."/>
            <person name="Gunaseelan K."/>
            <person name="Simpson R."/>
            <person name="Tahir J."/>
            <person name="Deroles S."/>
            <person name="Templeton K."/>
            <person name="Luo Z."/>
            <person name="Davy M."/>
            <person name="Cheng C."/>
            <person name="Mcneilage M."/>
            <person name="Scaglione D."/>
            <person name="Liu Y."/>
            <person name="Zhang Q."/>
            <person name="Datson P."/>
            <person name="De Silva N."/>
            <person name="Gardiner S."/>
            <person name="Bassett H."/>
            <person name="Chagne D."/>
            <person name="Mccallum J."/>
            <person name="Dzierzon H."/>
            <person name="Deng C."/>
            <person name="Wang Y.-Y."/>
            <person name="Barron N."/>
            <person name="Manako K."/>
            <person name="Bowen J."/>
            <person name="Foster T."/>
            <person name="Erridge Z."/>
            <person name="Tiffin H."/>
            <person name="Waite C."/>
            <person name="Davies K."/>
            <person name="Grierson E."/>
            <person name="Laing W."/>
            <person name="Kirk R."/>
            <person name="Chen X."/>
            <person name="Wood M."/>
            <person name="Montefiori M."/>
            <person name="Brummell D."/>
            <person name="Schwinn K."/>
            <person name="Catanach A."/>
            <person name="Fullerton C."/>
            <person name="Li D."/>
            <person name="Meiyalaghan S."/>
            <person name="Nieuwenhuizen N."/>
            <person name="Read N."/>
            <person name="Prakash R."/>
            <person name="Hunter D."/>
            <person name="Zhang H."/>
            <person name="Mckenzie M."/>
            <person name="Knabel M."/>
            <person name="Harris A."/>
            <person name="Allan A."/>
            <person name="Chen A."/>
            <person name="Janssen B."/>
            <person name="Plunkett B."/>
            <person name="Dwamena C."/>
            <person name="Voogd C."/>
            <person name="Leif D."/>
            <person name="Lafferty D."/>
            <person name="Souleyre E."/>
            <person name="Varkonyi-Gasic E."/>
            <person name="Gambi F."/>
            <person name="Hanley J."/>
            <person name="Yao J.-L."/>
            <person name="Cheung J."/>
            <person name="David K."/>
            <person name="Warren B."/>
            <person name="Marsh K."/>
            <person name="Snowden K."/>
            <person name="Lin-Wang K."/>
            <person name="Brian L."/>
            <person name="Martinez-Sanchez M."/>
            <person name="Wang M."/>
            <person name="Ileperuma N."/>
            <person name="Macnee N."/>
            <person name="Campin R."/>
            <person name="Mcatee P."/>
            <person name="Drummond R."/>
            <person name="Espley R."/>
            <person name="Ireland H."/>
            <person name="Wu R."/>
            <person name="Atkinson R."/>
            <person name="Karunairetnam S."/>
            <person name="Bulley S."/>
            <person name="Chunkath S."/>
            <person name="Hanley Z."/>
            <person name="Storey R."/>
            <person name="Thrimawithana A."/>
            <person name="Thomson S."/>
            <person name="David C."/>
            <person name="Testolin R."/>
        </authorList>
    </citation>
    <scope>NUCLEOTIDE SEQUENCE [LARGE SCALE GENOMIC DNA]</scope>
    <source>
        <strain evidence="11">cv. Red5</strain>
        <tissue evidence="10">Young leaf</tissue>
    </source>
</reference>
<evidence type="ECO:0000259" key="9">
    <source>
        <dbReference type="Pfam" id="PF02431"/>
    </source>
</evidence>
<dbReference type="Pfam" id="PF02431">
    <property type="entry name" value="Chalcone"/>
    <property type="match status" value="1"/>
</dbReference>
<sequence length="280" mass="30107">MEVTRASFAATAMLAFLFAVLFAAATAHSAAPSSDREKTKSSLLPLVTPIQVESHVFPPTVKPPGMAKSFFLGGAGVRGLEIEGKFIKFTATGVYLEEKAVPSLAIKWKGKSAEELTNSIEFFRDIVTGPFGKFTQVRMILPLTGKEYSEKVAENCVVYLKAVGTYTNGEAKAVTKFLKVFKNETFPPGASVLFTQSTHGSLTISFSKDGSIPKTRNAIIKNKQLAEAVLESIIGKDGVSPAAKQSLAARMSELLKQCDNKTLEKVKTKSQTTATKETSA</sequence>
<dbReference type="InterPro" id="IPR036298">
    <property type="entry name" value="Chalcone_isomerase_sf"/>
</dbReference>
<accession>A0A2R6RTV1</accession>
<dbReference type="OrthoDB" id="1903537at2759"/>
<evidence type="ECO:0000256" key="1">
    <source>
        <dbReference type="ARBA" id="ARBA00004966"/>
    </source>
</evidence>
<evidence type="ECO:0000256" key="4">
    <source>
        <dbReference type="ARBA" id="ARBA00023241"/>
    </source>
</evidence>
<dbReference type="GO" id="GO:0045430">
    <property type="term" value="F:chalcone isomerase activity"/>
    <property type="evidence" value="ECO:0007669"/>
    <property type="project" value="UniProtKB-EC"/>
</dbReference>
<dbReference type="FunCoup" id="A0A2R6RTV1">
    <property type="interactions" value="1193"/>
</dbReference>
<dbReference type="InterPro" id="IPR016089">
    <property type="entry name" value="Chalcone_isomerase_bundle_sf"/>
</dbReference>
<dbReference type="Gene3D" id="3.50.70.10">
    <property type="match status" value="1"/>
</dbReference>
<dbReference type="OMA" id="NCVAHLK"/>
<keyword evidence="8" id="KW-0732">Signal</keyword>
<organism evidence="10 11">
    <name type="scientific">Actinidia chinensis var. chinensis</name>
    <name type="common">Chinese soft-hair kiwi</name>
    <dbReference type="NCBI Taxonomy" id="1590841"/>
    <lineage>
        <taxon>Eukaryota</taxon>
        <taxon>Viridiplantae</taxon>
        <taxon>Streptophyta</taxon>
        <taxon>Embryophyta</taxon>
        <taxon>Tracheophyta</taxon>
        <taxon>Spermatophyta</taxon>
        <taxon>Magnoliopsida</taxon>
        <taxon>eudicotyledons</taxon>
        <taxon>Gunneridae</taxon>
        <taxon>Pentapetalae</taxon>
        <taxon>asterids</taxon>
        <taxon>Ericales</taxon>
        <taxon>Actinidiaceae</taxon>
        <taxon>Actinidia</taxon>
    </lineage>
</organism>
<evidence type="ECO:0000256" key="6">
    <source>
        <dbReference type="ARBA" id="ARBA00034056"/>
    </source>
</evidence>
<dbReference type="PANTHER" id="PTHR28039">
    <property type="entry name" value="CHALCONE--FLAVONONE ISOMERASE 1-RELATED"/>
    <property type="match status" value="1"/>
</dbReference>
<gene>
    <name evidence="10" type="ORF">CEY00_Acc03850</name>
</gene>
<dbReference type="STRING" id="1590841.A0A2R6RTV1"/>
<keyword evidence="11" id="KW-1185">Reference proteome</keyword>
<comment type="similarity">
    <text evidence="2 7">Belongs to the chalcone isomerase family.</text>
</comment>
<comment type="pathway">
    <text evidence="1">Secondary metabolite biosynthesis; flavonoid biosynthesis.</text>
</comment>
<proteinExistence type="inferred from homology"/>
<dbReference type="SUPFAM" id="SSF54626">
    <property type="entry name" value="Chalcone isomerase"/>
    <property type="match status" value="1"/>
</dbReference>
<dbReference type="EMBL" id="NKQK01000003">
    <property type="protein sequence ID" value="PSS33463.1"/>
    <property type="molecule type" value="Genomic_DNA"/>
</dbReference>